<evidence type="ECO:0000256" key="9">
    <source>
        <dbReference type="HAMAP-Rule" id="MF_00097"/>
    </source>
</evidence>
<comment type="caution">
    <text evidence="13">The sequence shown here is derived from an EMBL/GenBank/DDBJ whole genome shotgun (WGS) entry which is preliminary data.</text>
</comment>
<dbReference type="NCBIfam" id="TIGR00693">
    <property type="entry name" value="thiE"/>
    <property type="match status" value="1"/>
</dbReference>
<dbReference type="RefSeq" id="WP_165109180.1">
    <property type="nucleotide sequence ID" value="NZ_JAAKYA010000096.1"/>
</dbReference>
<comment type="cofactor">
    <cofactor evidence="9">
        <name>Mg(2+)</name>
        <dbReference type="ChEBI" id="CHEBI:18420"/>
    </cofactor>
    <text evidence="9">Binds 1 Mg(2+) ion per subunit.</text>
</comment>
<feature type="binding site" evidence="9">
    <location>
        <position position="72"/>
    </location>
    <ligand>
        <name>Mg(2+)</name>
        <dbReference type="ChEBI" id="CHEBI:18420"/>
    </ligand>
</feature>
<dbReference type="UniPathway" id="UPA00060">
    <property type="reaction ID" value="UER00141"/>
</dbReference>
<comment type="function">
    <text evidence="9">Condenses 4-methyl-5-(beta-hydroxyethyl)thiazole monophosphate (THZ-P) and 2-methyl-4-amino-5-hydroxymethyl pyrimidine pyrophosphate (HMP-PP) to form thiamine monophosphate (TMP).</text>
</comment>
<evidence type="ECO:0000256" key="3">
    <source>
        <dbReference type="ARBA" id="ARBA00022723"/>
    </source>
</evidence>
<dbReference type="SUPFAM" id="SSF51391">
    <property type="entry name" value="Thiamin phosphate synthase"/>
    <property type="match status" value="1"/>
</dbReference>
<comment type="pathway">
    <text evidence="1 9 11">Cofactor biosynthesis; thiamine diphosphate biosynthesis; thiamine phosphate from 4-amino-2-methyl-5-diphosphomethylpyrimidine and 4-methyl-5-(2-phosphoethyl)-thiazole: step 1/1.</text>
</comment>
<comment type="similarity">
    <text evidence="9 10">Belongs to the thiamine-phosphate synthase family.</text>
</comment>
<evidence type="ECO:0000256" key="2">
    <source>
        <dbReference type="ARBA" id="ARBA00022679"/>
    </source>
</evidence>
<dbReference type="AlphaFoldDB" id="A0A6M1S0M2"/>
<keyword evidence="14" id="KW-1185">Reference proteome</keyword>
<dbReference type="Gene3D" id="3.20.20.70">
    <property type="entry name" value="Aldolase class I"/>
    <property type="match status" value="1"/>
</dbReference>
<comment type="catalytic activity">
    <reaction evidence="7 9 10">
        <text>2-(2-carboxy-4-methylthiazol-5-yl)ethyl phosphate + 4-amino-2-methyl-5-(diphosphooxymethyl)pyrimidine + 2 H(+) = thiamine phosphate + CO2 + diphosphate</text>
        <dbReference type="Rhea" id="RHEA:47848"/>
        <dbReference type="ChEBI" id="CHEBI:15378"/>
        <dbReference type="ChEBI" id="CHEBI:16526"/>
        <dbReference type="ChEBI" id="CHEBI:33019"/>
        <dbReference type="ChEBI" id="CHEBI:37575"/>
        <dbReference type="ChEBI" id="CHEBI:57841"/>
        <dbReference type="ChEBI" id="CHEBI:62890"/>
        <dbReference type="EC" id="2.5.1.3"/>
    </reaction>
</comment>
<organism evidence="13 14">
    <name type="scientific">Limisphaera ngatamarikiensis</name>
    <dbReference type="NCBI Taxonomy" id="1324935"/>
    <lineage>
        <taxon>Bacteria</taxon>
        <taxon>Pseudomonadati</taxon>
        <taxon>Verrucomicrobiota</taxon>
        <taxon>Verrucomicrobiia</taxon>
        <taxon>Limisphaerales</taxon>
        <taxon>Limisphaeraceae</taxon>
        <taxon>Limisphaera</taxon>
    </lineage>
</organism>
<dbReference type="GO" id="GO:0009228">
    <property type="term" value="P:thiamine biosynthetic process"/>
    <property type="evidence" value="ECO:0007669"/>
    <property type="project" value="UniProtKB-KW"/>
</dbReference>
<evidence type="ECO:0000259" key="12">
    <source>
        <dbReference type="Pfam" id="PF02581"/>
    </source>
</evidence>
<evidence type="ECO:0000256" key="5">
    <source>
        <dbReference type="ARBA" id="ARBA00022977"/>
    </source>
</evidence>
<dbReference type="EC" id="2.5.1.3" evidence="9"/>
<evidence type="ECO:0000256" key="8">
    <source>
        <dbReference type="ARBA" id="ARBA00047883"/>
    </source>
</evidence>
<dbReference type="PANTHER" id="PTHR20857:SF15">
    <property type="entry name" value="THIAMINE-PHOSPHATE SYNTHASE"/>
    <property type="match status" value="1"/>
</dbReference>
<dbReference type="Pfam" id="PF02581">
    <property type="entry name" value="TMP-TENI"/>
    <property type="match status" value="1"/>
</dbReference>
<dbReference type="PANTHER" id="PTHR20857">
    <property type="entry name" value="THIAMINE-PHOSPHATE PYROPHOSPHORYLASE"/>
    <property type="match status" value="1"/>
</dbReference>
<reference evidence="13 14" key="1">
    <citation type="submission" date="2020-02" db="EMBL/GenBank/DDBJ databases">
        <title>Draft genome sequence of Limisphaera ngatamarikiensis NGM72.4T, a thermophilic Verrucomicrobia grouped in subdivision 3.</title>
        <authorList>
            <person name="Carere C.R."/>
            <person name="Steen J."/>
            <person name="Hugenholtz P."/>
            <person name="Stott M.B."/>
        </authorList>
    </citation>
    <scope>NUCLEOTIDE SEQUENCE [LARGE SCALE GENOMIC DNA]</scope>
    <source>
        <strain evidence="13 14">NGM72.4</strain>
    </source>
</reference>
<evidence type="ECO:0000313" key="14">
    <source>
        <dbReference type="Proteomes" id="UP000477311"/>
    </source>
</evidence>
<comment type="catalytic activity">
    <reaction evidence="6 9 10">
        <text>4-methyl-5-(2-phosphooxyethyl)-thiazole + 4-amino-2-methyl-5-(diphosphooxymethyl)pyrimidine + H(+) = thiamine phosphate + diphosphate</text>
        <dbReference type="Rhea" id="RHEA:22328"/>
        <dbReference type="ChEBI" id="CHEBI:15378"/>
        <dbReference type="ChEBI" id="CHEBI:33019"/>
        <dbReference type="ChEBI" id="CHEBI:37575"/>
        <dbReference type="ChEBI" id="CHEBI:57841"/>
        <dbReference type="ChEBI" id="CHEBI:58296"/>
        <dbReference type="EC" id="2.5.1.3"/>
    </reaction>
</comment>
<evidence type="ECO:0000256" key="10">
    <source>
        <dbReference type="RuleBase" id="RU003826"/>
    </source>
</evidence>
<dbReference type="HAMAP" id="MF_00097">
    <property type="entry name" value="TMP_synthase"/>
    <property type="match status" value="1"/>
</dbReference>
<feature type="binding site" evidence="9">
    <location>
        <position position="115"/>
    </location>
    <ligand>
        <name>4-amino-2-methyl-5-(diphosphooxymethyl)pyrimidine</name>
        <dbReference type="ChEBI" id="CHEBI:57841"/>
    </ligand>
</feature>
<feature type="binding site" evidence="9">
    <location>
        <begin position="191"/>
        <end position="192"/>
    </location>
    <ligand>
        <name>2-[(2R,5Z)-2-carboxy-4-methylthiazol-5(2H)-ylidene]ethyl phosphate</name>
        <dbReference type="ChEBI" id="CHEBI:62899"/>
    </ligand>
</feature>
<evidence type="ECO:0000256" key="4">
    <source>
        <dbReference type="ARBA" id="ARBA00022842"/>
    </source>
</evidence>
<feature type="binding site" evidence="9">
    <location>
        <begin position="39"/>
        <end position="43"/>
    </location>
    <ligand>
        <name>4-amino-2-methyl-5-(diphosphooxymethyl)pyrimidine</name>
        <dbReference type="ChEBI" id="CHEBI:57841"/>
    </ligand>
</feature>
<evidence type="ECO:0000256" key="7">
    <source>
        <dbReference type="ARBA" id="ARBA00047851"/>
    </source>
</evidence>
<evidence type="ECO:0000256" key="6">
    <source>
        <dbReference type="ARBA" id="ARBA00047334"/>
    </source>
</evidence>
<dbReference type="InterPro" id="IPR022998">
    <property type="entry name" value="ThiamineP_synth_TenI"/>
</dbReference>
<feature type="binding site" evidence="9">
    <location>
        <position position="91"/>
    </location>
    <ligand>
        <name>Mg(2+)</name>
        <dbReference type="ChEBI" id="CHEBI:18420"/>
    </ligand>
</feature>
<dbReference type="GO" id="GO:0000287">
    <property type="term" value="F:magnesium ion binding"/>
    <property type="evidence" value="ECO:0007669"/>
    <property type="project" value="UniProtKB-UniRule"/>
</dbReference>
<evidence type="ECO:0000256" key="1">
    <source>
        <dbReference type="ARBA" id="ARBA00005165"/>
    </source>
</evidence>
<name>A0A6M1S0M2_9BACT</name>
<keyword evidence="3 9" id="KW-0479">Metal-binding</keyword>
<gene>
    <name evidence="9 13" type="primary">thiE</name>
    <name evidence="13" type="ORF">G4L39_14080</name>
</gene>
<feature type="binding site" evidence="9">
    <location>
        <position position="71"/>
    </location>
    <ligand>
        <name>4-amino-2-methyl-5-(diphosphooxymethyl)pyrimidine</name>
        <dbReference type="ChEBI" id="CHEBI:57841"/>
    </ligand>
</feature>
<feature type="binding site" evidence="9">
    <location>
        <position position="171"/>
    </location>
    <ligand>
        <name>2-[(2R,5Z)-2-carboxy-4-methylthiazol-5(2H)-ylidene]ethyl phosphate</name>
        <dbReference type="ChEBI" id="CHEBI:62899"/>
    </ligand>
</feature>
<dbReference type="GO" id="GO:0005737">
    <property type="term" value="C:cytoplasm"/>
    <property type="evidence" value="ECO:0007669"/>
    <property type="project" value="TreeGrafter"/>
</dbReference>
<dbReference type="EMBL" id="JAAKYA010000096">
    <property type="protein sequence ID" value="NGO40512.1"/>
    <property type="molecule type" value="Genomic_DNA"/>
</dbReference>
<comment type="catalytic activity">
    <reaction evidence="8 9 10">
        <text>2-[(2R,5Z)-2-carboxy-4-methylthiazol-5(2H)-ylidene]ethyl phosphate + 4-amino-2-methyl-5-(diphosphooxymethyl)pyrimidine + 2 H(+) = thiamine phosphate + CO2 + diphosphate</text>
        <dbReference type="Rhea" id="RHEA:47844"/>
        <dbReference type="ChEBI" id="CHEBI:15378"/>
        <dbReference type="ChEBI" id="CHEBI:16526"/>
        <dbReference type="ChEBI" id="CHEBI:33019"/>
        <dbReference type="ChEBI" id="CHEBI:37575"/>
        <dbReference type="ChEBI" id="CHEBI:57841"/>
        <dbReference type="ChEBI" id="CHEBI:62899"/>
        <dbReference type="EC" id="2.5.1.3"/>
    </reaction>
</comment>
<dbReference type="InterPro" id="IPR034291">
    <property type="entry name" value="TMP_synthase"/>
</dbReference>
<keyword evidence="4 9" id="KW-0460">Magnesium</keyword>
<protein>
    <recommendedName>
        <fullName evidence="9">Thiamine-phosphate synthase</fullName>
        <shortName evidence="9">TP synthase</shortName>
        <shortName evidence="9">TPS</shortName>
        <ecNumber evidence="9">2.5.1.3</ecNumber>
    </recommendedName>
    <alternativeName>
        <fullName evidence="9">Thiamine-phosphate pyrophosphorylase</fullName>
        <shortName evidence="9">TMP pyrophosphorylase</shortName>
        <shortName evidence="9">TMP-PPase</shortName>
    </alternativeName>
</protein>
<sequence length="218" mass="23453">MKPLEECRLYAFVDTAYLAGRDPVMVAEQLCEGGADLVQLRAKDLSAGQIEALAERILPVTRAAGVGLVINDHPEVALRVGAELCHLGQEDFFDAGHRHVSELRPPGSSLRVGLSTHAPEQALRAVAAGADYVAVGPVYPTGTKPGARPVTLAYVRWAAEHLQVPWFAIGGITLENVEEVLAAGARRICVVSAILRAPDVAEACRRFRWHLDRAGRVP</sequence>
<dbReference type="CDD" id="cd00564">
    <property type="entry name" value="TMP_TenI"/>
    <property type="match status" value="1"/>
</dbReference>
<keyword evidence="5 9" id="KW-0784">Thiamine biosynthesis</keyword>
<evidence type="ECO:0000256" key="11">
    <source>
        <dbReference type="RuleBase" id="RU004253"/>
    </source>
</evidence>
<dbReference type="GO" id="GO:0004789">
    <property type="term" value="F:thiamine-phosphate diphosphorylase activity"/>
    <property type="evidence" value="ECO:0007669"/>
    <property type="project" value="UniProtKB-UniRule"/>
</dbReference>
<feature type="domain" description="Thiamine phosphate synthase/TenI" evidence="12">
    <location>
        <begin position="9"/>
        <end position="194"/>
    </location>
</feature>
<keyword evidence="2 9" id="KW-0808">Transferase</keyword>
<feature type="binding site" evidence="9">
    <location>
        <begin position="141"/>
        <end position="143"/>
    </location>
    <ligand>
        <name>2-[(2R,5Z)-2-carboxy-4-methylthiazol-5(2H)-ylidene]ethyl phosphate</name>
        <dbReference type="ChEBI" id="CHEBI:62899"/>
    </ligand>
</feature>
<feature type="binding site" evidence="9">
    <location>
        <position position="144"/>
    </location>
    <ligand>
        <name>4-amino-2-methyl-5-(diphosphooxymethyl)pyrimidine</name>
        <dbReference type="ChEBI" id="CHEBI:57841"/>
    </ligand>
</feature>
<accession>A0A6M1S0M2</accession>
<dbReference type="InterPro" id="IPR013785">
    <property type="entry name" value="Aldolase_TIM"/>
</dbReference>
<dbReference type="GO" id="GO:0009229">
    <property type="term" value="P:thiamine diphosphate biosynthetic process"/>
    <property type="evidence" value="ECO:0007669"/>
    <property type="project" value="UniProtKB-UniRule"/>
</dbReference>
<evidence type="ECO:0000313" key="13">
    <source>
        <dbReference type="EMBL" id="NGO40512.1"/>
    </source>
</evidence>
<dbReference type="InterPro" id="IPR036206">
    <property type="entry name" value="ThiamineP_synth_sf"/>
</dbReference>
<proteinExistence type="inferred from homology"/>
<dbReference type="Proteomes" id="UP000477311">
    <property type="component" value="Unassembled WGS sequence"/>
</dbReference>